<dbReference type="PROSITE" id="PS50977">
    <property type="entry name" value="HTH_TETR_2"/>
    <property type="match status" value="1"/>
</dbReference>
<keyword evidence="3" id="KW-0804">Transcription</keyword>
<keyword evidence="2 4" id="KW-0238">DNA-binding</keyword>
<proteinExistence type="predicted"/>
<dbReference type="PANTHER" id="PTHR30055:SF234">
    <property type="entry name" value="HTH-TYPE TRANSCRIPTIONAL REGULATOR BETI"/>
    <property type="match status" value="1"/>
</dbReference>
<dbReference type="SUPFAM" id="SSF46689">
    <property type="entry name" value="Homeodomain-like"/>
    <property type="match status" value="1"/>
</dbReference>
<dbReference type="EMBL" id="AP022561">
    <property type="protein sequence ID" value="BBX10903.1"/>
    <property type="molecule type" value="Genomic_DNA"/>
</dbReference>
<dbReference type="Gene3D" id="1.10.357.10">
    <property type="entry name" value="Tetracycline Repressor, domain 2"/>
    <property type="match status" value="1"/>
</dbReference>
<evidence type="ECO:0000259" key="5">
    <source>
        <dbReference type="PROSITE" id="PS50977"/>
    </source>
</evidence>
<keyword evidence="1" id="KW-0805">Transcription regulation</keyword>
<dbReference type="InterPro" id="IPR009057">
    <property type="entry name" value="Homeodomain-like_sf"/>
</dbReference>
<keyword evidence="7" id="KW-1185">Reference proteome</keyword>
<evidence type="ECO:0000256" key="4">
    <source>
        <dbReference type="PROSITE-ProRule" id="PRU00335"/>
    </source>
</evidence>
<dbReference type="Pfam" id="PF00440">
    <property type="entry name" value="TetR_N"/>
    <property type="match status" value="1"/>
</dbReference>
<organism evidence="6 7">
    <name type="scientific">Mycolicibacterium aichiense</name>
    <dbReference type="NCBI Taxonomy" id="1799"/>
    <lineage>
        <taxon>Bacteria</taxon>
        <taxon>Bacillati</taxon>
        <taxon>Actinomycetota</taxon>
        <taxon>Actinomycetes</taxon>
        <taxon>Mycobacteriales</taxon>
        <taxon>Mycobacteriaceae</taxon>
        <taxon>Mycolicibacterium</taxon>
    </lineage>
</organism>
<dbReference type="InterPro" id="IPR050109">
    <property type="entry name" value="HTH-type_TetR-like_transc_reg"/>
</dbReference>
<evidence type="ECO:0000256" key="1">
    <source>
        <dbReference type="ARBA" id="ARBA00023015"/>
    </source>
</evidence>
<name>A0AAD1HSE7_9MYCO</name>
<evidence type="ECO:0000313" key="6">
    <source>
        <dbReference type="EMBL" id="BBX10903.1"/>
    </source>
</evidence>
<dbReference type="GO" id="GO:0000976">
    <property type="term" value="F:transcription cis-regulatory region binding"/>
    <property type="evidence" value="ECO:0007669"/>
    <property type="project" value="TreeGrafter"/>
</dbReference>
<reference evidence="6 7" key="1">
    <citation type="journal article" date="2019" name="Emerg. Microbes Infect.">
        <title>Comprehensive subspecies identification of 175 nontuberculous mycobacteria species based on 7547 genomic profiles.</title>
        <authorList>
            <person name="Matsumoto Y."/>
            <person name="Kinjo T."/>
            <person name="Motooka D."/>
            <person name="Nabeya D."/>
            <person name="Jung N."/>
            <person name="Uechi K."/>
            <person name="Horii T."/>
            <person name="Iida T."/>
            <person name="Fujita J."/>
            <person name="Nakamura S."/>
        </authorList>
    </citation>
    <scope>NUCLEOTIDE SEQUENCE [LARGE SCALE GENOMIC DNA]</scope>
    <source>
        <strain evidence="6 7">JCM 6376</strain>
    </source>
</reference>
<evidence type="ECO:0000256" key="3">
    <source>
        <dbReference type="ARBA" id="ARBA00023163"/>
    </source>
</evidence>
<dbReference type="Proteomes" id="UP000467327">
    <property type="component" value="Chromosome"/>
</dbReference>
<dbReference type="PRINTS" id="PR00455">
    <property type="entry name" value="HTHTETR"/>
</dbReference>
<sequence length="213" mass="23353">MIPPDAEPKTRAERVRQTRERIVTVALTLFAEKGYEATSLQDIANEMGLTKPAVFYHYRGKQEILKDLAEPARTALSALLDRARAHPVGPERTEILVTGLADLFLSRREFARIMAQQAAFRDAMRTAVGGPGMLDTLIEVTYGPDPSLDQRFAVYSATSVGPALGTRRSPAARTQSGFVASISPDSQRAMTVATRLRSPTPPSTWRAMLSPRV</sequence>
<feature type="domain" description="HTH tetR-type" evidence="5">
    <location>
        <begin position="16"/>
        <end position="76"/>
    </location>
</feature>
<evidence type="ECO:0000256" key="2">
    <source>
        <dbReference type="ARBA" id="ARBA00023125"/>
    </source>
</evidence>
<dbReference type="RefSeq" id="WP_163789498.1">
    <property type="nucleotide sequence ID" value="NZ_AP022561.1"/>
</dbReference>
<dbReference type="PANTHER" id="PTHR30055">
    <property type="entry name" value="HTH-TYPE TRANSCRIPTIONAL REGULATOR RUTR"/>
    <property type="match status" value="1"/>
</dbReference>
<accession>A0AAD1HSE7</accession>
<dbReference type="InterPro" id="IPR001647">
    <property type="entry name" value="HTH_TetR"/>
</dbReference>
<protein>
    <recommendedName>
        <fullName evidence="5">HTH tetR-type domain-containing protein</fullName>
    </recommendedName>
</protein>
<feature type="DNA-binding region" description="H-T-H motif" evidence="4">
    <location>
        <begin position="39"/>
        <end position="58"/>
    </location>
</feature>
<dbReference type="KEGG" id="maic:MAIC_57060"/>
<gene>
    <name evidence="6" type="ORF">MAIC_57060</name>
</gene>
<dbReference type="AlphaFoldDB" id="A0AAD1HSE7"/>
<evidence type="ECO:0000313" key="7">
    <source>
        <dbReference type="Proteomes" id="UP000467327"/>
    </source>
</evidence>
<dbReference type="GO" id="GO:0003700">
    <property type="term" value="F:DNA-binding transcription factor activity"/>
    <property type="evidence" value="ECO:0007669"/>
    <property type="project" value="TreeGrafter"/>
</dbReference>